<accession>A0AAE3HDR2</accession>
<keyword evidence="3" id="KW-1185">Reference proteome</keyword>
<name>A0AAE3HDR2_9FIRM</name>
<keyword evidence="1" id="KW-1133">Transmembrane helix</keyword>
<dbReference type="AlphaFoldDB" id="A0AAE3HDR2"/>
<protein>
    <submittedName>
        <fullName evidence="2">Tryptophan transporter</fullName>
    </submittedName>
</protein>
<keyword evidence="1" id="KW-0812">Transmembrane</keyword>
<keyword evidence="1" id="KW-0472">Membrane</keyword>
<dbReference type="EMBL" id="JANKAS010000004">
    <property type="protein sequence ID" value="MCR1898626.1"/>
    <property type="molecule type" value="Genomic_DNA"/>
</dbReference>
<evidence type="ECO:0000256" key="1">
    <source>
        <dbReference type="SAM" id="Phobius"/>
    </source>
</evidence>
<dbReference type="RefSeq" id="WP_257530153.1">
    <property type="nucleotide sequence ID" value="NZ_JANKAS010000004.1"/>
</dbReference>
<gene>
    <name evidence="2" type="ORF">NSA47_06425</name>
</gene>
<evidence type="ECO:0000313" key="2">
    <source>
        <dbReference type="EMBL" id="MCR1898626.1"/>
    </source>
</evidence>
<dbReference type="Proteomes" id="UP001205748">
    <property type="component" value="Unassembled WGS sequence"/>
</dbReference>
<feature type="transmembrane region" description="Helical" evidence="1">
    <location>
        <begin position="12"/>
        <end position="45"/>
    </location>
</feature>
<evidence type="ECO:0000313" key="3">
    <source>
        <dbReference type="Proteomes" id="UP001205748"/>
    </source>
</evidence>
<feature type="transmembrane region" description="Helical" evidence="1">
    <location>
        <begin position="51"/>
        <end position="69"/>
    </location>
</feature>
<reference evidence="2" key="1">
    <citation type="submission" date="2022-07" db="EMBL/GenBank/DDBJ databases">
        <title>Enhanced cultured diversity of the mouse gut microbiota enables custom-made synthetic communities.</title>
        <authorList>
            <person name="Afrizal A."/>
        </authorList>
    </citation>
    <scope>NUCLEOTIDE SEQUENCE</scope>
    <source>
        <strain evidence="2">DSM 28593</strain>
    </source>
</reference>
<dbReference type="Gene3D" id="1.10.1760.20">
    <property type="match status" value="1"/>
</dbReference>
<comment type="caution">
    <text evidence="2">The sequence shown here is derived from an EMBL/GenBank/DDBJ whole genome shotgun (WGS) entry which is preliminary data.</text>
</comment>
<dbReference type="InterPro" id="IPR031360">
    <property type="entry name" value="TrpP"/>
</dbReference>
<feature type="transmembrane region" description="Helical" evidence="1">
    <location>
        <begin position="102"/>
        <end position="128"/>
    </location>
</feature>
<organism evidence="2 3">
    <name type="scientific">Irregularibacter muris</name>
    <dbReference type="NCBI Taxonomy" id="1796619"/>
    <lineage>
        <taxon>Bacteria</taxon>
        <taxon>Bacillati</taxon>
        <taxon>Bacillota</taxon>
        <taxon>Clostridia</taxon>
        <taxon>Eubacteriales</taxon>
        <taxon>Eubacteriaceae</taxon>
        <taxon>Irregularibacter</taxon>
    </lineage>
</organism>
<sequence>MTSNIKKLTFSGILLAVGFILHQIAPAGVGGVTFDFMLAMVFIIMMINKDFKTAMIAGIAAGVLTALTTKFPGGQIPNMIDKPVTVLVVYGFLKCGRNIPQILRIGLIGFIGTLISGSVFLSTASILVGLPASFIILFYSVVIPTAIGNTIVSVFLYKIVLSSIQKVNPSFMEQLEG</sequence>
<dbReference type="Pfam" id="PF17099">
    <property type="entry name" value="TrpP"/>
    <property type="match status" value="1"/>
</dbReference>
<proteinExistence type="predicted"/>
<feature type="transmembrane region" description="Helical" evidence="1">
    <location>
        <begin position="134"/>
        <end position="157"/>
    </location>
</feature>